<evidence type="ECO:0000256" key="1">
    <source>
        <dbReference type="ARBA" id="ARBA00006844"/>
    </source>
</evidence>
<feature type="domain" description="ADF-H" evidence="3">
    <location>
        <begin position="10"/>
        <end position="152"/>
    </location>
</feature>
<dbReference type="OrthoDB" id="10249245at2759"/>
<dbReference type="GO" id="GO:0030042">
    <property type="term" value="P:actin filament depolymerization"/>
    <property type="evidence" value="ECO:0007669"/>
    <property type="project" value="InterPro"/>
</dbReference>
<dbReference type="InterPro" id="IPR002108">
    <property type="entry name" value="ADF-H"/>
</dbReference>
<evidence type="ECO:0000259" key="3">
    <source>
        <dbReference type="PROSITE" id="PS51263"/>
    </source>
</evidence>
<keyword evidence="4" id="KW-1185">Reference proteome</keyword>
<accession>A0A6J2U4B9</accession>
<reference evidence="5" key="1">
    <citation type="submission" date="2025-08" db="UniProtKB">
        <authorList>
            <consortium name="RefSeq"/>
        </authorList>
    </citation>
    <scope>IDENTIFICATION</scope>
    <source>
        <strain evidence="5">11010-0011.00</strain>
        <tissue evidence="5">Whole body</tissue>
    </source>
</reference>
<keyword evidence="2" id="KW-0009">Actin-binding</keyword>
<protein>
    <submittedName>
        <fullName evidence="5">Cofilin/actin-depolymerizing factor homolog isoform X1</fullName>
    </submittedName>
</protein>
<dbReference type="Gene3D" id="3.40.20.10">
    <property type="entry name" value="Severin"/>
    <property type="match status" value="1"/>
</dbReference>
<comment type="similarity">
    <text evidence="1">Belongs to the actin-binding proteins ADF family.</text>
</comment>
<proteinExistence type="inferred from homology"/>
<dbReference type="PANTHER" id="PTHR11913">
    <property type="entry name" value="COFILIN-RELATED"/>
    <property type="match status" value="1"/>
</dbReference>
<dbReference type="SMART" id="SM00102">
    <property type="entry name" value="ADF"/>
    <property type="match status" value="1"/>
</dbReference>
<dbReference type="Pfam" id="PF00241">
    <property type="entry name" value="Cofilin_ADF"/>
    <property type="match status" value="1"/>
</dbReference>
<dbReference type="GeneID" id="115629618"/>
<dbReference type="AlphaFoldDB" id="A0A6J2U4B9"/>
<dbReference type="InterPro" id="IPR017904">
    <property type="entry name" value="ADF/Cofilin"/>
</dbReference>
<dbReference type="GO" id="GO:0015629">
    <property type="term" value="C:actin cytoskeleton"/>
    <property type="evidence" value="ECO:0007669"/>
    <property type="project" value="InterPro"/>
</dbReference>
<dbReference type="RefSeq" id="XP_030381977.1">
    <property type="nucleotide sequence ID" value="XM_030526117.1"/>
</dbReference>
<evidence type="ECO:0000313" key="4">
    <source>
        <dbReference type="Proteomes" id="UP000504634"/>
    </source>
</evidence>
<name>A0A6J2U4B9_DROLE</name>
<gene>
    <name evidence="5" type="primary">LOC115629618</name>
</gene>
<dbReference type="SUPFAM" id="SSF55753">
    <property type="entry name" value="Actin depolymerizing proteins"/>
    <property type="match status" value="1"/>
</dbReference>
<dbReference type="PROSITE" id="PS51263">
    <property type="entry name" value="ADF_H"/>
    <property type="match status" value="1"/>
</dbReference>
<dbReference type="GO" id="GO:0003779">
    <property type="term" value="F:actin binding"/>
    <property type="evidence" value="ECO:0007669"/>
    <property type="project" value="UniProtKB-KW"/>
</dbReference>
<dbReference type="Proteomes" id="UP000504634">
    <property type="component" value="Unplaced"/>
</dbReference>
<dbReference type="InterPro" id="IPR029006">
    <property type="entry name" value="ADF-H/Gelsolin-like_dom_sf"/>
</dbReference>
<organism evidence="4 5">
    <name type="scientific">Drosophila lebanonensis</name>
    <name type="common">Fruit fly</name>
    <name type="synonym">Scaptodrosophila lebanonensis</name>
    <dbReference type="NCBI Taxonomy" id="7225"/>
    <lineage>
        <taxon>Eukaryota</taxon>
        <taxon>Metazoa</taxon>
        <taxon>Ecdysozoa</taxon>
        <taxon>Arthropoda</taxon>
        <taxon>Hexapoda</taxon>
        <taxon>Insecta</taxon>
        <taxon>Pterygota</taxon>
        <taxon>Neoptera</taxon>
        <taxon>Endopterygota</taxon>
        <taxon>Diptera</taxon>
        <taxon>Brachycera</taxon>
        <taxon>Muscomorpha</taxon>
        <taxon>Ephydroidea</taxon>
        <taxon>Drosophilidae</taxon>
        <taxon>Scaptodrosophila</taxon>
    </lineage>
</organism>
<sequence>MDNLLGNSIKFHVSVGRSCQTFYDQVRSHKLYRYLIFYIRTDNVIDIEKIGMRRCNYEQFLDDLHKCGAGDCRFGIFDIEYACDCVGGIHSPGYHDRLLLVHWCPEGADDTKKMLYAAGLKALHQILGERQVIIKATDLAEPTLARAIEECRALDCVPLSTQVPLVVQPHSAEAT</sequence>
<evidence type="ECO:0000256" key="2">
    <source>
        <dbReference type="ARBA" id="ARBA00023203"/>
    </source>
</evidence>
<evidence type="ECO:0000313" key="5">
    <source>
        <dbReference type="RefSeq" id="XP_030381977.1"/>
    </source>
</evidence>